<sequence>MLALTTALAVIALALRSTSGLRTAANVAQLVSVALVIPTLAVPLWLWSRRSTSLAAATTQDVAKVNDVLAGIVDQQWRTEAVVRSLDDPDPIPVQWRLTRREVVDHPANLTPASLLTASSGDIATLASQFRTMRRPRLVILGGPGTGKTTLAVQLLLELLATRHGERDEPVPVLLSVAGRDTGAFPLLHDWLTVRLAQDYPALRATGLGSEALAVLATRGQILPVLDGLDEPPSRTGRGHQCAQPVRERCGPVHRDQPHR</sequence>
<dbReference type="AlphaFoldDB" id="A0A563F289"/>
<accession>A0A563F289</accession>
<comment type="caution">
    <text evidence="3">The sequence shown here is derived from an EMBL/GenBank/DDBJ whole genome shotgun (WGS) entry which is preliminary data.</text>
</comment>
<evidence type="ECO:0000313" key="4">
    <source>
        <dbReference type="Proteomes" id="UP000316639"/>
    </source>
</evidence>
<feature type="chain" id="PRO_5021815047" description="NACHT domain-containing protein" evidence="2">
    <location>
        <begin position="25"/>
        <end position="260"/>
    </location>
</feature>
<protein>
    <recommendedName>
        <fullName evidence="5">NACHT domain-containing protein</fullName>
    </recommendedName>
</protein>
<feature type="region of interest" description="Disordered" evidence="1">
    <location>
        <begin position="230"/>
        <end position="260"/>
    </location>
</feature>
<reference evidence="3 4" key="1">
    <citation type="submission" date="2019-07" db="EMBL/GenBank/DDBJ databases">
        <title>Lentzea xizangensis sp. nov., isolated from Qinghai-Tibetan Plateau Soils.</title>
        <authorList>
            <person name="Huang J."/>
        </authorList>
    </citation>
    <scope>NUCLEOTIDE SEQUENCE [LARGE SCALE GENOMIC DNA]</scope>
    <source>
        <strain evidence="3 4">FXJ1.1311</strain>
    </source>
</reference>
<proteinExistence type="predicted"/>
<gene>
    <name evidence="3" type="ORF">FKR81_00160</name>
</gene>
<evidence type="ECO:0000313" key="3">
    <source>
        <dbReference type="EMBL" id="TWP54023.1"/>
    </source>
</evidence>
<dbReference type="InterPro" id="IPR027417">
    <property type="entry name" value="P-loop_NTPase"/>
</dbReference>
<evidence type="ECO:0000256" key="1">
    <source>
        <dbReference type="SAM" id="MobiDB-lite"/>
    </source>
</evidence>
<keyword evidence="2" id="KW-0732">Signal</keyword>
<feature type="signal peptide" evidence="2">
    <location>
        <begin position="1"/>
        <end position="24"/>
    </location>
</feature>
<dbReference type="RefSeq" id="WP_146348806.1">
    <property type="nucleotide sequence ID" value="NZ_VOBR01000001.1"/>
</dbReference>
<dbReference type="OrthoDB" id="419058at2"/>
<organism evidence="3 4">
    <name type="scientific">Lentzea tibetensis</name>
    <dbReference type="NCBI Taxonomy" id="2591470"/>
    <lineage>
        <taxon>Bacteria</taxon>
        <taxon>Bacillati</taxon>
        <taxon>Actinomycetota</taxon>
        <taxon>Actinomycetes</taxon>
        <taxon>Pseudonocardiales</taxon>
        <taxon>Pseudonocardiaceae</taxon>
        <taxon>Lentzea</taxon>
    </lineage>
</organism>
<dbReference type="EMBL" id="VOBR01000001">
    <property type="protein sequence ID" value="TWP54023.1"/>
    <property type="molecule type" value="Genomic_DNA"/>
</dbReference>
<keyword evidence="4" id="KW-1185">Reference proteome</keyword>
<evidence type="ECO:0008006" key="5">
    <source>
        <dbReference type="Google" id="ProtNLM"/>
    </source>
</evidence>
<evidence type="ECO:0000256" key="2">
    <source>
        <dbReference type="SAM" id="SignalP"/>
    </source>
</evidence>
<name>A0A563F289_9PSEU</name>
<feature type="compositionally biased region" description="Basic and acidic residues" evidence="1">
    <location>
        <begin position="246"/>
        <end position="260"/>
    </location>
</feature>
<dbReference type="SUPFAM" id="SSF52540">
    <property type="entry name" value="P-loop containing nucleoside triphosphate hydrolases"/>
    <property type="match status" value="1"/>
</dbReference>
<dbReference type="Proteomes" id="UP000316639">
    <property type="component" value="Unassembled WGS sequence"/>
</dbReference>
<dbReference type="Gene3D" id="3.40.50.300">
    <property type="entry name" value="P-loop containing nucleotide triphosphate hydrolases"/>
    <property type="match status" value="1"/>
</dbReference>